<dbReference type="EMBL" id="KE345621">
    <property type="protein sequence ID" value="EXC10049.1"/>
    <property type="molecule type" value="Genomic_DNA"/>
</dbReference>
<name>W9S4I5_9ROSA</name>
<proteinExistence type="predicted"/>
<keyword evidence="2" id="KW-1185">Reference proteome</keyword>
<reference evidence="2" key="1">
    <citation type="submission" date="2013-01" db="EMBL/GenBank/DDBJ databases">
        <title>Draft Genome Sequence of a Mulberry Tree, Morus notabilis C.K. Schneid.</title>
        <authorList>
            <person name="He N."/>
            <person name="Zhao S."/>
        </authorList>
    </citation>
    <scope>NUCLEOTIDE SEQUENCE</scope>
</reference>
<gene>
    <name evidence="1" type="ORF">L484_004734</name>
</gene>
<accession>W9S4I5</accession>
<evidence type="ECO:0000313" key="1">
    <source>
        <dbReference type="EMBL" id="EXC10049.1"/>
    </source>
</evidence>
<evidence type="ECO:0000313" key="2">
    <source>
        <dbReference type="Proteomes" id="UP000030645"/>
    </source>
</evidence>
<sequence length="88" mass="9932">MLKSRFSRASDLYSSELSLPDLFSKQPTKPSTRKPQLLQISTINNLDELLIVDARLEEREWAFIGTELLRKAAKTGLVSSGIRIKAEL</sequence>
<dbReference type="Proteomes" id="UP000030645">
    <property type="component" value="Unassembled WGS sequence"/>
</dbReference>
<dbReference type="AlphaFoldDB" id="W9S4I5"/>
<organism evidence="1 2">
    <name type="scientific">Morus notabilis</name>
    <dbReference type="NCBI Taxonomy" id="981085"/>
    <lineage>
        <taxon>Eukaryota</taxon>
        <taxon>Viridiplantae</taxon>
        <taxon>Streptophyta</taxon>
        <taxon>Embryophyta</taxon>
        <taxon>Tracheophyta</taxon>
        <taxon>Spermatophyta</taxon>
        <taxon>Magnoliopsida</taxon>
        <taxon>eudicotyledons</taxon>
        <taxon>Gunneridae</taxon>
        <taxon>Pentapetalae</taxon>
        <taxon>rosids</taxon>
        <taxon>fabids</taxon>
        <taxon>Rosales</taxon>
        <taxon>Moraceae</taxon>
        <taxon>Moreae</taxon>
        <taxon>Morus</taxon>
    </lineage>
</organism>
<protein>
    <submittedName>
        <fullName evidence="1">Uncharacterized protein</fullName>
    </submittedName>
</protein>